<dbReference type="PANTHER" id="PTHR44240">
    <property type="entry name" value="DNAJ DOMAIN (PROKARYOTIC HEAT SHOCK PROTEIN)-RELATED"/>
    <property type="match status" value="1"/>
</dbReference>
<dbReference type="SMART" id="SM00271">
    <property type="entry name" value="DnaJ"/>
    <property type="match status" value="1"/>
</dbReference>
<dbReference type="PROSITE" id="PS50076">
    <property type="entry name" value="DNAJ_2"/>
    <property type="match status" value="1"/>
</dbReference>
<dbReference type="InterPro" id="IPR036869">
    <property type="entry name" value="J_dom_sf"/>
</dbReference>
<dbReference type="PANTHER" id="PTHR44240:SF33">
    <property type="entry name" value="OS03G0244950 PROTEIN"/>
    <property type="match status" value="1"/>
</dbReference>
<keyword evidence="4" id="KW-1185">Reference proteome</keyword>
<dbReference type="EnsemblPlants" id="AUR62041900-RA">
    <property type="protein sequence ID" value="AUR62041900-RA:cds"/>
    <property type="gene ID" value="AUR62041900"/>
</dbReference>
<proteinExistence type="predicted"/>
<dbReference type="InterPro" id="IPR001623">
    <property type="entry name" value="DnaJ_domain"/>
</dbReference>
<evidence type="ECO:0000313" key="4">
    <source>
        <dbReference type="Proteomes" id="UP000596660"/>
    </source>
</evidence>
<dbReference type="PROSITE" id="PS00636">
    <property type="entry name" value="DNAJ_1"/>
    <property type="match status" value="1"/>
</dbReference>
<dbReference type="Proteomes" id="UP000596660">
    <property type="component" value="Unplaced"/>
</dbReference>
<organism evidence="3 4">
    <name type="scientific">Chenopodium quinoa</name>
    <name type="common">Quinoa</name>
    <dbReference type="NCBI Taxonomy" id="63459"/>
    <lineage>
        <taxon>Eukaryota</taxon>
        <taxon>Viridiplantae</taxon>
        <taxon>Streptophyta</taxon>
        <taxon>Embryophyta</taxon>
        <taxon>Tracheophyta</taxon>
        <taxon>Spermatophyta</taxon>
        <taxon>Magnoliopsida</taxon>
        <taxon>eudicotyledons</taxon>
        <taxon>Gunneridae</taxon>
        <taxon>Pentapetalae</taxon>
        <taxon>Caryophyllales</taxon>
        <taxon>Chenopodiaceae</taxon>
        <taxon>Chenopodioideae</taxon>
        <taxon>Atripliceae</taxon>
        <taxon>Chenopodium</taxon>
    </lineage>
</organism>
<gene>
    <name evidence="3" type="primary">LOC110733334</name>
</gene>
<dbReference type="GeneID" id="110733334"/>
<dbReference type="InterPro" id="IPR052276">
    <property type="entry name" value="Diphthamide-biosynth_chaperone"/>
</dbReference>
<reference evidence="3" key="2">
    <citation type="submission" date="2021-03" db="UniProtKB">
        <authorList>
            <consortium name="EnsemblPlants"/>
        </authorList>
    </citation>
    <scope>IDENTIFICATION</scope>
</reference>
<dbReference type="SMR" id="A0A803N7Z6"/>
<name>A0A803N7Z6_CHEQI</name>
<protein>
    <recommendedName>
        <fullName evidence="2">J domain-containing protein</fullName>
    </recommendedName>
</protein>
<feature type="domain" description="J" evidence="2">
    <location>
        <begin position="70"/>
        <end position="139"/>
    </location>
</feature>
<dbReference type="Pfam" id="PF00226">
    <property type="entry name" value="DnaJ"/>
    <property type="match status" value="1"/>
</dbReference>
<dbReference type="OMA" id="HISATYT"/>
<evidence type="ECO:0000259" key="2">
    <source>
        <dbReference type="PROSITE" id="PS50076"/>
    </source>
</evidence>
<dbReference type="KEGG" id="cqi:110733334"/>
<dbReference type="OrthoDB" id="445556at2759"/>
<dbReference type="SUPFAM" id="SSF46565">
    <property type="entry name" value="Chaperone J-domain"/>
    <property type="match status" value="1"/>
</dbReference>
<sequence>MASTISSSFTSNTFTSLSSTTNHPRHAATSTSHVSFRRPLSTISAVYTTTNYSTSSSVGVASNTSLQNSSFYEVLGIPAGASGKEIKAAYRKLARVLHPDVALVTSNNATSSVDEFIKVHEAYATLSDPKKRADYDRMMWLQGRRLSYSPTYCSMSSGTKYGGGTTSCSGFSGYTRRTWETDQCW</sequence>
<dbReference type="CDD" id="cd06257">
    <property type="entry name" value="DnaJ"/>
    <property type="match status" value="1"/>
</dbReference>
<evidence type="ECO:0000256" key="1">
    <source>
        <dbReference type="SAM" id="MobiDB-lite"/>
    </source>
</evidence>
<accession>A0A803N7Z6</accession>
<reference evidence="3" key="1">
    <citation type="journal article" date="2017" name="Nature">
        <title>The genome of Chenopodium quinoa.</title>
        <authorList>
            <person name="Jarvis D.E."/>
            <person name="Ho Y.S."/>
            <person name="Lightfoot D.J."/>
            <person name="Schmoeckel S.M."/>
            <person name="Li B."/>
            <person name="Borm T.J.A."/>
            <person name="Ohyanagi H."/>
            <person name="Mineta K."/>
            <person name="Michell C.T."/>
            <person name="Saber N."/>
            <person name="Kharbatia N.M."/>
            <person name="Rupper R.R."/>
            <person name="Sharp A.R."/>
            <person name="Dally N."/>
            <person name="Boughton B.A."/>
            <person name="Woo Y.H."/>
            <person name="Gao G."/>
            <person name="Schijlen E.G.W.M."/>
            <person name="Guo X."/>
            <person name="Momin A.A."/>
            <person name="Negrao S."/>
            <person name="Al-Babili S."/>
            <person name="Gehring C."/>
            <person name="Roessner U."/>
            <person name="Jung C."/>
            <person name="Murphy K."/>
            <person name="Arold S.T."/>
            <person name="Gojobori T."/>
            <person name="van der Linden C.G."/>
            <person name="van Loo E.N."/>
            <person name="Jellen E.N."/>
            <person name="Maughan P.J."/>
            <person name="Tester M."/>
        </authorList>
    </citation>
    <scope>NUCLEOTIDE SEQUENCE [LARGE SCALE GENOMIC DNA]</scope>
    <source>
        <strain evidence="3">cv. PI 614886</strain>
    </source>
</reference>
<dbReference type="RefSeq" id="XP_021769056.1">
    <property type="nucleotide sequence ID" value="XM_021913364.1"/>
</dbReference>
<dbReference type="InterPro" id="IPR018253">
    <property type="entry name" value="DnaJ_domain_CS"/>
</dbReference>
<evidence type="ECO:0000313" key="3">
    <source>
        <dbReference type="EnsemblPlants" id="AUR62041900-RA:cds"/>
    </source>
</evidence>
<dbReference type="Gramene" id="AUR62041900-RA">
    <property type="protein sequence ID" value="AUR62041900-RA:cds"/>
    <property type="gene ID" value="AUR62041900"/>
</dbReference>
<dbReference type="Gene3D" id="1.10.287.110">
    <property type="entry name" value="DnaJ domain"/>
    <property type="match status" value="1"/>
</dbReference>
<dbReference type="AlphaFoldDB" id="A0A803N7Z6"/>
<feature type="region of interest" description="Disordered" evidence="1">
    <location>
        <begin position="1"/>
        <end position="33"/>
    </location>
</feature>
<dbReference type="PRINTS" id="PR00625">
    <property type="entry name" value="JDOMAIN"/>
</dbReference>
<feature type="compositionally biased region" description="Low complexity" evidence="1">
    <location>
        <begin position="1"/>
        <end position="22"/>
    </location>
</feature>